<accession>R7TBE3</accession>
<reference evidence="3" key="1">
    <citation type="submission" date="2012-12" db="EMBL/GenBank/DDBJ databases">
        <authorList>
            <person name="Hellsten U."/>
            <person name="Grimwood J."/>
            <person name="Chapman J.A."/>
            <person name="Shapiro H."/>
            <person name="Aerts A."/>
            <person name="Otillar R.P."/>
            <person name="Terry A.Y."/>
            <person name="Boore J.L."/>
            <person name="Simakov O."/>
            <person name="Marletaz F."/>
            <person name="Cho S.-J."/>
            <person name="Edsinger-Gonzales E."/>
            <person name="Havlak P."/>
            <person name="Kuo D.-H."/>
            <person name="Larsson T."/>
            <person name="Lv J."/>
            <person name="Arendt D."/>
            <person name="Savage R."/>
            <person name="Osoegawa K."/>
            <person name="de Jong P."/>
            <person name="Lindberg D.R."/>
            <person name="Seaver E.C."/>
            <person name="Weisblat D.A."/>
            <person name="Putnam N.H."/>
            <person name="Grigoriev I.V."/>
            <person name="Rokhsar D.S."/>
        </authorList>
    </citation>
    <scope>NUCLEOTIDE SEQUENCE</scope>
    <source>
        <strain evidence="3">I ESC-2004</strain>
    </source>
</reference>
<evidence type="ECO:0000313" key="3">
    <source>
        <dbReference type="Proteomes" id="UP000014760"/>
    </source>
</evidence>
<protein>
    <submittedName>
        <fullName evidence="1 2">Uncharacterized protein</fullName>
    </submittedName>
</protein>
<keyword evidence="3" id="KW-1185">Reference proteome</keyword>
<organism evidence="1">
    <name type="scientific">Capitella teleta</name>
    <name type="common">Polychaete worm</name>
    <dbReference type="NCBI Taxonomy" id="283909"/>
    <lineage>
        <taxon>Eukaryota</taxon>
        <taxon>Metazoa</taxon>
        <taxon>Spiralia</taxon>
        <taxon>Lophotrochozoa</taxon>
        <taxon>Annelida</taxon>
        <taxon>Polychaeta</taxon>
        <taxon>Sedentaria</taxon>
        <taxon>Scolecida</taxon>
        <taxon>Capitellidae</taxon>
        <taxon>Capitella</taxon>
    </lineage>
</organism>
<proteinExistence type="predicted"/>
<dbReference type="HOGENOM" id="CLU_139949_0_0_1"/>
<dbReference type="Proteomes" id="UP000014760">
    <property type="component" value="Unassembled WGS sequence"/>
</dbReference>
<reference evidence="2" key="3">
    <citation type="submission" date="2015-06" db="UniProtKB">
        <authorList>
            <consortium name="EnsemblMetazoa"/>
        </authorList>
    </citation>
    <scope>IDENTIFICATION</scope>
</reference>
<evidence type="ECO:0000313" key="2">
    <source>
        <dbReference type="EnsemblMetazoa" id="CapteP192744"/>
    </source>
</evidence>
<dbReference type="AlphaFoldDB" id="R7TBE3"/>
<dbReference type="EnsemblMetazoa" id="CapteT192744">
    <property type="protein sequence ID" value="CapteP192744"/>
    <property type="gene ID" value="CapteG192744"/>
</dbReference>
<sequence>MKINVIAAKLADSYNEENSKKSQLGFELMTTSTVQTSYKKEPDTAKLLKRETANAKKAFTAALANLTKSRGDVNAAVHVVRQRSLAYREAHAKLIAISTPKHRAKEQARLLENEDSVEGTLALIMRTCKHCTSI</sequence>
<dbReference type="EMBL" id="AMQN01015180">
    <property type="status" value="NOT_ANNOTATED_CDS"/>
    <property type="molecule type" value="Genomic_DNA"/>
</dbReference>
<evidence type="ECO:0000313" key="1">
    <source>
        <dbReference type="EMBL" id="ELT88797.1"/>
    </source>
</evidence>
<name>R7TBE3_CAPTE</name>
<reference evidence="1 3" key="2">
    <citation type="journal article" date="2013" name="Nature">
        <title>Insights into bilaterian evolution from three spiralian genomes.</title>
        <authorList>
            <person name="Simakov O."/>
            <person name="Marletaz F."/>
            <person name="Cho S.J."/>
            <person name="Edsinger-Gonzales E."/>
            <person name="Havlak P."/>
            <person name="Hellsten U."/>
            <person name="Kuo D.H."/>
            <person name="Larsson T."/>
            <person name="Lv J."/>
            <person name="Arendt D."/>
            <person name="Savage R."/>
            <person name="Osoegawa K."/>
            <person name="de Jong P."/>
            <person name="Grimwood J."/>
            <person name="Chapman J.A."/>
            <person name="Shapiro H."/>
            <person name="Aerts A."/>
            <person name="Otillar R.P."/>
            <person name="Terry A.Y."/>
            <person name="Boore J.L."/>
            <person name="Grigoriev I.V."/>
            <person name="Lindberg D.R."/>
            <person name="Seaver E.C."/>
            <person name="Weisblat D.A."/>
            <person name="Putnam N.H."/>
            <person name="Rokhsar D.S."/>
        </authorList>
    </citation>
    <scope>NUCLEOTIDE SEQUENCE</scope>
    <source>
        <strain evidence="1 3">I ESC-2004</strain>
    </source>
</reference>
<gene>
    <name evidence="1" type="ORF">CAPTEDRAFT_192744</name>
</gene>
<dbReference type="EMBL" id="KB311685">
    <property type="protein sequence ID" value="ELT88797.1"/>
    <property type="molecule type" value="Genomic_DNA"/>
</dbReference>